<reference evidence="2" key="1">
    <citation type="submission" date="2021-01" db="EMBL/GenBank/DDBJ databases">
        <authorList>
            <consortium name="Genoscope - CEA"/>
            <person name="William W."/>
        </authorList>
    </citation>
    <scope>NUCLEOTIDE SEQUENCE</scope>
</reference>
<gene>
    <name evidence="2" type="ORF">PSON_ATCC_30995.1.T0060573</name>
</gene>
<comment type="similarity">
    <text evidence="1">Belongs to the peptidase S10 family.</text>
</comment>
<dbReference type="EC" id="3.4.16.-" evidence="1"/>
<dbReference type="OrthoDB" id="443318at2759"/>
<feature type="chain" id="PRO_5036518664" description="Carboxypeptidase" evidence="1">
    <location>
        <begin position="20"/>
        <end position="495"/>
    </location>
</feature>
<proteinExistence type="inferred from homology"/>
<dbReference type="FunFam" id="3.40.50.1820:FF:000253">
    <property type="entry name" value="Carboxypeptidase"/>
    <property type="match status" value="1"/>
</dbReference>
<keyword evidence="1" id="KW-0378">Hydrolase</keyword>
<feature type="signal peptide" evidence="1">
    <location>
        <begin position="1"/>
        <end position="19"/>
    </location>
</feature>
<name>A0A8S1KIH8_9CILI</name>
<protein>
    <recommendedName>
        <fullName evidence="1">Carboxypeptidase</fullName>
        <ecNumber evidence="1">3.4.16.-</ecNumber>
    </recommendedName>
</protein>
<evidence type="ECO:0000313" key="3">
    <source>
        <dbReference type="Proteomes" id="UP000692954"/>
    </source>
</evidence>
<dbReference type="PANTHER" id="PTHR11802:SF201">
    <property type="entry name" value="CARBOXYPEPTIDASE"/>
    <property type="match status" value="1"/>
</dbReference>
<accession>A0A8S1KIH8</accession>
<keyword evidence="1" id="KW-0732">Signal</keyword>
<dbReference type="PROSITE" id="PS00131">
    <property type="entry name" value="CARBOXYPEPT_SER_SER"/>
    <property type="match status" value="1"/>
</dbReference>
<dbReference type="Proteomes" id="UP000692954">
    <property type="component" value="Unassembled WGS sequence"/>
</dbReference>
<dbReference type="GO" id="GO:0006508">
    <property type="term" value="P:proteolysis"/>
    <property type="evidence" value="ECO:0007669"/>
    <property type="project" value="UniProtKB-KW"/>
</dbReference>
<evidence type="ECO:0000313" key="2">
    <source>
        <dbReference type="EMBL" id="CAD8052672.1"/>
    </source>
</evidence>
<evidence type="ECO:0000256" key="1">
    <source>
        <dbReference type="RuleBase" id="RU361156"/>
    </source>
</evidence>
<dbReference type="InterPro" id="IPR001563">
    <property type="entry name" value="Peptidase_S10"/>
</dbReference>
<dbReference type="EMBL" id="CAJJDN010000006">
    <property type="protein sequence ID" value="CAD8052672.1"/>
    <property type="molecule type" value="Genomic_DNA"/>
</dbReference>
<sequence>MKQLIVIQLLICLTLASTAQDDLVQSEDLKEYTQGVFDFEGQMYSGYLKAIDDDKTYFHYYFMTSTFEDQDISEQNTPVMLWLNGGPGCSSLQGAVNENGPFVFKEGTAEFQENIWSWTKFAHMLYLESPAKVGYSYGNSDVNDDTVAIQNLRALVDFFQRFPEYQAKDFFISGESYAGIYIPLLANQILLHNQQNPNNTINLKGIMIGNGCTHPTECSDVADIYPIHTIEYFARQGFLSEEQYKTAQYLQNSKKCSDLHQLHQDCMDFLEEVVNQYYESPSVFLMNPYNIYGYCYNFKPDSFLLRKNDPMLKRFKPKNKLNDDDQFGSCTDDIGMYTVFRDQKWKEITHIKLDSPEWDVCTEDDEFIYEKFEQQSYYIYESLIKSKKIRIMHFSGDIDSVVPITGTLFWIQLLQNELQLSTTENWRAWYVPGEQTINEQQNAGNVFAIEGLQFVSVRNAGHMVPTDRRKEAYYMTKYFILDRKLPDRQQSVSVQ</sequence>
<comment type="caution">
    <text evidence="2">The sequence shown here is derived from an EMBL/GenBank/DDBJ whole genome shotgun (WGS) entry which is preliminary data.</text>
</comment>
<dbReference type="GO" id="GO:0004185">
    <property type="term" value="F:serine-type carboxypeptidase activity"/>
    <property type="evidence" value="ECO:0007669"/>
    <property type="project" value="UniProtKB-UniRule"/>
</dbReference>
<keyword evidence="1" id="KW-0645">Protease</keyword>
<dbReference type="AlphaFoldDB" id="A0A8S1KIH8"/>
<dbReference type="Pfam" id="PF00450">
    <property type="entry name" value="Peptidase_S10"/>
    <property type="match status" value="1"/>
</dbReference>
<keyword evidence="3" id="KW-1185">Reference proteome</keyword>
<dbReference type="PANTHER" id="PTHR11802">
    <property type="entry name" value="SERINE PROTEASE FAMILY S10 SERINE CARBOXYPEPTIDASE"/>
    <property type="match status" value="1"/>
</dbReference>
<organism evidence="2 3">
    <name type="scientific">Paramecium sonneborni</name>
    <dbReference type="NCBI Taxonomy" id="65129"/>
    <lineage>
        <taxon>Eukaryota</taxon>
        <taxon>Sar</taxon>
        <taxon>Alveolata</taxon>
        <taxon>Ciliophora</taxon>
        <taxon>Intramacronucleata</taxon>
        <taxon>Oligohymenophorea</taxon>
        <taxon>Peniculida</taxon>
        <taxon>Parameciidae</taxon>
        <taxon>Paramecium</taxon>
    </lineage>
</organism>
<dbReference type="InterPro" id="IPR018202">
    <property type="entry name" value="Ser_caboxypep_ser_AS"/>
</dbReference>
<keyword evidence="1" id="KW-0121">Carboxypeptidase</keyword>